<proteinExistence type="predicted"/>
<organism evidence="1 2">
    <name type="scientific">Pseudomonas veronii 1YdBTEX2</name>
    <dbReference type="NCBI Taxonomy" id="1295141"/>
    <lineage>
        <taxon>Bacteria</taxon>
        <taxon>Pseudomonadati</taxon>
        <taxon>Pseudomonadota</taxon>
        <taxon>Gammaproteobacteria</taxon>
        <taxon>Pseudomonadales</taxon>
        <taxon>Pseudomonadaceae</taxon>
        <taxon>Pseudomonas</taxon>
    </lineage>
</organism>
<sequence length="104" mass="11833">MYESKPPGFFSIFPLLARIIFRAGKKLLSLETLVALEKKQGQGSGERTAEEVEFETHLKSTPVYVEDASSPYFRKAESLIEQTNKLGQGRFVINEEVLRAVRQR</sequence>
<reference evidence="2" key="1">
    <citation type="submission" date="2016-07" db="EMBL/GenBank/DDBJ databases">
        <authorList>
            <person name="Florea S."/>
            <person name="Webb J.S."/>
            <person name="Jaromczyk J."/>
            <person name="Schardl C.L."/>
        </authorList>
    </citation>
    <scope>NUCLEOTIDE SEQUENCE [LARGE SCALE GENOMIC DNA]</scope>
    <source>
        <strain evidence="2">1YdBTEX2</strain>
    </source>
</reference>
<evidence type="ECO:0000313" key="2">
    <source>
        <dbReference type="Proteomes" id="UP000245431"/>
    </source>
</evidence>
<evidence type="ECO:0000313" key="1">
    <source>
        <dbReference type="EMBL" id="SBW84202.1"/>
    </source>
</evidence>
<dbReference type="Proteomes" id="UP000245431">
    <property type="component" value="Chromosome PVE_r2"/>
</dbReference>
<protein>
    <submittedName>
        <fullName evidence="1">Uncharacterized protein</fullName>
    </submittedName>
</protein>
<accession>A0A1D3K7F1</accession>
<name>A0A1D3K7F1_PSEVE</name>
<dbReference type="AlphaFoldDB" id="A0A1D3K7F1"/>
<gene>
    <name evidence="1" type="ORF">PVE_R2G0173</name>
</gene>
<dbReference type="EMBL" id="LT599584">
    <property type="protein sequence ID" value="SBW84202.1"/>
    <property type="molecule type" value="Genomic_DNA"/>
</dbReference>